<evidence type="ECO:0008006" key="6">
    <source>
        <dbReference type="Google" id="ProtNLM"/>
    </source>
</evidence>
<dbReference type="CDD" id="cd23767">
    <property type="entry name" value="IQCD"/>
    <property type="match status" value="1"/>
</dbReference>
<comment type="similarity">
    <text evidence="2">Belongs to the IQD family.</text>
</comment>
<dbReference type="InterPro" id="IPR000048">
    <property type="entry name" value="IQ_motif_EF-hand-BS"/>
</dbReference>
<dbReference type="InterPro" id="IPR027417">
    <property type="entry name" value="P-loop_NTPase"/>
</dbReference>
<protein>
    <recommendedName>
        <fullName evidence="6">DUF4005 domain-containing protein</fullName>
    </recommendedName>
</protein>
<organism evidence="4 5">
    <name type="scientific">Kingdonia uniflora</name>
    <dbReference type="NCBI Taxonomy" id="39325"/>
    <lineage>
        <taxon>Eukaryota</taxon>
        <taxon>Viridiplantae</taxon>
        <taxon>Streptophyta</taxon>
        <taxon>Embryophyta</taxon>
        <taxon>Tracheophyta</taxon>
        <taxon>Spermatophyta</taxon>
        <taxon>Magnoliopsida</taxon>
        <taxon>Ranunculales</taxon>
        <taxon>Circaeasteraceae</taxon>
        <taxon>Kingdonia</taxon>
    </lineage>
</organism>
<dbReference type="EMBL" id="JACGCM010002458">
    <property type="protein sequence ID" value="KAF6139700.1"/>
    <property type="molecule type" value="Genomic_DNA"/>
</dbReference>
<name>A0A7J7LAZ6_9MAGN</name>
<dbReference type="SUPFAM" id="SSF52540">
    <property type="entry name" value="P-loop containing nucleoside triphosphate hydrolases"/>
    <property type="match status" value="1"/>
</dbReference>
<dbReference type="PANTHER" id="PTHR32295">
    <property type="entry name" value="IQ-DOMAIN 5-RELATED"/>
    <property type="match status" value="1"/>
</dbReference>
<comment type="function">
    <text evidence="3">May be involved in cooperative interactions with calmodulins or calmodulin-like proteins. Recruits calmodulin proteins to microtubules, thus being a potential scaffold in cellular signaling and trafficking. May associate with nucleic acids and regulate gene expression at the transcriptional or post-transcriptional level.</text>
</comment>
<accession>A0A7J7LAZ6</accession>
<evidence type="ECO:0000256" key="1">
    <source>
        <dbReference type="ARBA" id="ARBA00022860"/>
    </source>
</evidence>
<dbReference type="Proteomes" id="UP000541444">
    <property type="component" value="Unassembled WGS sequence"/>
</dbReference>
<sequence length="355" mass="39494">MLMDKDLDNDAVVIEYGADGNDHVRSTMTTSTRLTLEFQHPLGGLLSGKGWFRALLGGKKNSASLTDASDSKTKKQLNFVRSFRDKDNNTPIVSAQTESSMCHYIDHSIKHTIVIAATTVAVAEAVVKVAHMAPVVVKLTGGSGRCLTIRVDWAAIRIQAAFRGYLAKKALWALKGLVKLQALVRGHIVRKKITNNMRAMQVFVRVQARARARASSRSIMEAHHHINKPSMSHPGPPTPEKYERTRCFNSTSHNRFSNLKRSAGRRCSPPPPESSSDNSCILKDMFGTNVAYETLLFNTTAPKGFYSVIIDEVIHEEVCLYVESCTLGDVSVGEVVAWLKNFYHYPVKSFFVFFF</sequence>
<evidence type="ECO:0000313" key="5">
    <source>
        <dbReference type="Proteomes" id="UP000541444"/>
    </source>
</evidence>
<reference evidence="4 5" key="1">
    <citation type="journal article" date="2020" name="IScience">
        <title>Genome Sequencing of the Endangered Kingdonia uniflora (Circaeasteraceae, Ranunculales) Reveals Potential Mechanisms of Evolutionary Specialization.</title>
        <authorList>
            <person name="Sun Y."/>
            <person name="Deng T."/>
            <person name="Zhang A."/>
            <person name="Moore M.J."/>
            <person name="Landis J.B."/>
            <person name="Lin N."/>
            <person name="Zhang H."/>
            <person name="Zhang X."/>
            <person name="Huang J."/>
            <person name="Zhang X."/>
            <person name="Sun H."/>
            <person name="Wang H."/>
        </authorList>
    </citation>
    <scope>NUCLEOTIDE SEQUENCE [LARGE SCALE GENOMIC DNA]</scope>
    <source>
        <strain evidence="4">TB1705</strain>
        <tissue evidence="4">Leaf</tissue>
    </source>
</reference>
<keyword evidence="5" id="KW-1185">Reference proteome</keyword>
<keyword evidence="1" id="KW-0112">Calmodulin-binding</keyword>
<comment type="caution">
    <text evidence="4">The sequence shown here is derived from an EMBL/GenBank/DDBJ whole genome shotgun (WGS) entry which is preliminary data.</text>
</comment>
<dbReference type="GO" id="GO:0005516">
    <property type="term" value="F:calmodulin binding"/>
    <property type="evidence" value="ECO:0007669"/>
    <property type="project" value="UniProtKB-KW"/>
</dbReference>
<evidence type="ECO:0000313" key="4">
    <source>
        <dbReference type="EMBL" id="KAF6139700.1"/>
    </source>
</evidence>
<gene>
    <name evidence="4" type="ORF">GIB67_017344</name>
</gene>
<dbReference type="PANTHER" id="PTHR32295:SF11">
    <property type="entry name" value="PROTEIN IQ-DOMAIN 22"/>
    <property type="match status" value="1"/>
</dbReference>
<dbReference type="PROSITE" id="PS50096">
    <property type="entry name" value="IQ"/>
    <property type="match status" value="2"/>
</dbReference>
<dbReference type="Gene3D" id="1.20.5.190">
    <property type="match status" value="1"/>
</dbReference>
<evidence type="ECO:0000256" key="3">
    <source>
        <dbReference type="ARBA" id="ARBA00045534"/>
    </source>
</evidence>
<proteinExistence type="inferred from homology"/>
<dbReference type="Pfam" id="PF00612">
    <property type="entry name" value="IQ"/>
    <property type="match status" value="2"/>
</dbReference>
<dbReference type="AlphaFoldDB" id="A0A7J7LAZ6"/>
<evidence type="ECO:0000256" key="2">
    <source>
        <dbReference type="ARBA" id="ARBA00024341"/>
    </source>
</evidence>